<geneLocation type="plasmid" evidence="1">
    <name>pRGRH0358</name>
</geneLocation>
<dbReference type="EMBL" id="LN853021">
    <property type="protein sequence ID" value="CRY94797.1"/>
    <property type="molecule type" value="Genomic_DNA"/>
</dbReference>
<reference evidence="1" key="2">
    <citation type="submission" date="2015-07" db="EMBL/GenBank/DDBJ databases">
        <title>Plasmids, circular viruses and viroids from rat gut.</title>
        <authorList>
            <person name="Jorgensen T.J."/>
            <person name="Hansen M.A."/>
            <person name="Xu Z."/>
            <person name="Tabak M.A."/>
            <person name="Sorensen S.J."/>
            <person name="Hansen L.H."/>
        </authorList>
    </citation>
    <scope>NUCLEOTIDE SEQUENCE</scope>
    <source>
        <plasmid evidence="1">pRGRH0358</plasmid>
    </source>
</reference>
<reference evidence="1" key="1">
    <citation type="submission" date="2015-06" db="EMBL/GenBank/DDBJ databases">
        <authorList>
            <person name="Joergensen T."/>
        </authorList>
    </citation>
    <scope>NUCLEOTIDE SEQUENCE</scope>
    <source>
        <plasmid evidence="1">pRGRH0358</plasmid>
    </source>
</reference>
<sequence length="64" mass="7422">MTRSDFCYTFNTHAPTYTDFVSRGETVNGVIEFTDRTAAVAYLDQLLEEGDITEEQYDELVREF</sequence>
<accession>A0A0H5QFI7</accession>
<dbReference type="AlphaFoldDB" id="A0A0H5QFI7"/>
<evidence type="ECO:0000313" key="1">
    <source>
        <dbReference type="EMBL" id="CRY94797.1"/>
    </source>
</evidence>
<organism evidence="1">
    <name type="scientific">uncultured prokaryote</name>
    <dbReference type="NCBI Taxonomy" id="198431"/>
    <lineage>
        <taxon>unclassified sequences</taxon>
        <taxon>environmental samples</taxon>
    </lineage>
</organism>
<keyword evidence="1" id="KW-0614">Plasmid</keyword>
<proteinExistence type="predicted"/>
<protein>
    <submittedName>
        <fullName evidence="1">Uncharacterized protein</fullName>
    </submittedName>
</protein>
<name>A0A0H5QFI7_9ZZZZ</name>